<dbReference type="PANTHER" id="PTHR12993">
    <property type="entry name" value="N-ACETYLGLUCOSAMINYL-PHOSPHATIDYLINOSITOL DE-N-ACETYLASE-RELATED"/>
    <property type="match status" value="1"/>
</dbReference>
<evidence type="ECO:0008006" key="3">
    <source>
        <dbReference type="Google" id="ProtNLM"/>
    </source>
</evidence>
<dbReference type="EMBL" id="CP021422">
    <property type="protein sequence ID" value="ASB41925.1"/>
    <property type="molecule type" value="Genomic_DNA"/>
</dbReference>
<dbReference type="InterPro" id="IPR024078">
    <property type="entry name" value="LmbE-like_dom_sf"/>
</dbReference>
<keyword evidence="2" id="KW-1185">Reference proteome</keyword>
<evidence type="ECO:0000313" key="2">
    <source>
        <dbReference type="Proteomes" id="UP000196710"/>
    </source>
</evidence>
<dbReference type="InterPro" id="IPR003737">
    <property type="entry name" value="GlcNAc_PI_deacetylase-related"/>
</dbReference>
<accession>A0ABM6L8P8</accession>
<sequence>MFLKERLFSEFLLGLLKTTLPMYIQPNMKNLHMNNKKLLVIMAHPDDAELSCYGTIRKYIDEGYECYISIASNGINGNSSSQNCDRISESKQSFFSLPVHFVTLDCMDGFISFDLNLVKKVSNIICEIRPNVVITHFPDSFGCEHQDHTAIGKAVTNAVVRYSTNLEMFLYAEPMYPFFSSFKWNYIVDIDLYYKEKIKALQAHESQNGKFYMTEQFQTSRMTRISPYLGTIGSDKNCKFELYYSALGIF</sequence>
<protein>
    <recommendedName>
        <fullName evidence="3">PIG-L family deacetylase</fullName>
    </recommendedName>
</protein>
<proteinExistence type="predicted"/>
<reference evidence="2" key="1">
    <citation type="submission" date="2017-05" db="EMBL/GenBank/DDBJ databases">
        <title>Improved OligoMM genomes.</title>
        <authorList>
            <person name="Garzetti D."/>
        </authorList>
    </citation>
    <scope>NUCLEOTIDE SEQUENCE [LARGE SCALE GENOMIC DNA]</scope>
    <source>
        <strain evidence="2">KB18</strain>
    </source>
</reference>
<organism evidence="1 2">
    <name type="scientific">Acutalibacter muris</name>
    <dbReference type="NCBI Taxonomy" id="1796620"/>
    <lineage>
        <taxon>Bacteria</taxon>
        <taxon>Bacillati</taxon>
        <taxon>Bacillota</taxon>
        <taxon>Clostridia</taxon>
        <taxon>Eubacteriales</taxon>
        <taxon>Acutalibacteraceae</taxon>
        <taxon>Acutalibacter</taxon>
    </lineage>
</organism>
<dbReference type="PANTHER" id="PTHR12993:SF30">
    <property type="entry name" value="N-ACETYL-ALPHA-D-GLUCOSAMINYL L-MALATE DEACETYLASE 1"/>
    <property type="match status" value="1"/>
</dbReference>
<name>A0ABM6L8P8_9FIRM</name>
<dbReference type="Gene3D" id="3.40.50.10320">
    <property type="entry name" value="LmbE-like"/>
    <property type="match status" value="1"/>
</dbReference>
<evidence type="ECO:0000313" key="1">
    <source>
        <dbReference type="EMBL" id="ASB41925.1"/>
    </source>
</evidence>
<gene>
    <name evidence="1" type="ORF">ADH66_15440</name>
</gene>
<dbReference type="Proteomes" id="UP000196710">
    <property type="component" value="Chromosome"/>
</dbReference>
<dbReference type="SUPFAM" id="SSF102588">
    <property type="entry name" value="LmbE-like"/>
    <property type="match status" value="1"/>
</dbReference>
<dbReference type="Pfam" id="PF02585">
    <property type="entry name" value="PIG-L"/>
    <property type="match status" value="1"/>
</dbReference>